<proteinExistence type="predicted"/>
<dbReference type="EMBL" id="DSVQ01000019">
    <property type="protein sequence ID" value="HGT40863.1"/>
    <property type="molecule type" value="Genomic_DNA"/>
</dbReference>
<dbReference type="AlphaFoldDB" id="A0A7C4QRE8"/>
<dbReference type="InterPro" id="IPR050535">
    <property type="entry name" value="DNA_Repair-Maintenance_Comp"/>
</dbReference>
<dbReference type="SUPFAM" id="SSF56300">
    <property type="entry name" value="Metallo-dependent phosphatases"/>
    <property type="match status" value="1"/>
</dbReference>
<reference evidence="1" key="1">
    <citation type="journal article" date="2020" name="mSystems">
        <title>Genome- and Community-Level Interaction Insights into Carbon Utilization and Element Cycling Functions of Hydrothermarchaeota in Hydrothermal Sediment.</title>
        <authorList>
            <person name="Zhou Z."/>
            <person name="Liu Y."/>
            <person name="Xu W."/>
            <person name="Pan J."/>
            <person name="Luo Z.H."/>
            <person name="Li M."/>
        </authorList>
    </citation>
    <scope>NUCLEOTIDE SEQUENCE [LARGE SCALE GENOMIC DNA]</scope>
    <source>
        <strain evidence="1">SpSt-508</strain>
    </source>
</reference>
<dbReference type="PANTHER" id="PTHR30337:SF7">
    <property type="entry name" value="PHOSPHOESTERASE"/>
    <property type="match status" value="1"/>
</dbReference>
<name>A0A7C4QRE8_9PLAN</name>
<dbReference type="InterPro" id="IPR029052">
    <property type="entry name" value="Metallo-depent_PP-like"/>
</dbReference>
<evidence type="ECO:0008006" key="2">
    <source>
        <dbReference type="Google" id="ProtNLM"/>
    </source>
</evidence>
<comment type="caution">
    <text evidence="1">The sequence shown here is derived from an EMBL/GenBank/DDBJ whole genome shotgun (WGS) entry which is preliminary data.</text>
</comment>
<accession>A0A7C4QRE8</accession>
<evidence type="ECO:0000313" key="1">
    <source>
        <dbReference type="EMBL" id="HGT40863.1"/>
    </source>
</evidence>
<dbReference type="PANTHER" id="PTHR30337">
    <property type="entry name" value="COMPONENT OF ATP-DEPENDENT DSDNA EXONUCLEASE"/>
    <property type="match status" value="1"/>
</dbReference>
<dbReference type="Gene3D" id="3.60.21.10">
    <property type="match status" value="1"/>
</dbReference>
<protein>
    <recommendedName>
        <fullName evidence="2">Calcineurin-like phosphoesterase domain-containing protein</fullName>
    </recommendedName>
</protein>
<gene>
    <name evidence="1" type="ORF">ENS64_16585</name>
</gene>
<sequence length="406" mass="45394">MPLRLLHAADVLLDTPLQGIGPVPRDAIDLVAQATLIAWERAVEAASTHDVDALLLTGNTFAAAEGSLAADVALRQGCERLAEAQIPVFVVPGPLDPVAAWDELPKLPENVTVFRSLREEPVELTDRGRTLALIQPVGPWSESLANGSKQPAASRPFSVGLWWEGGDGSPTQPPVNLLAPLVDVVCCREEALTTGWLKPETQVQRQSSPQGMTSAQTGPKGVTLIEVDPQRRFTCRLLPLAPVRRERLRVRLDGVRHRDDLCDQMLVELEELPAIPGEQLRLIDWEFSGSPSTSDRCAWTEESLQEAVDTLNQLTDQPGRLRYLHQLTPLWQVRDDSEPANDLWRDYLDMLEQRSSLNRAEIERLLTESRPDLSAKGVWERGLQHVDPRQVWERARRYGRRWFASV</sequence>
<organism evidence="1">
    <name type="scientific">Schlesneria paludicola</name>
    <dbReference type="NCBI Taxonomy" id="360056"/>
    <lineage>
        <taxon>Bacteria</taxon>
        <taxon>Pseudomonadati</taxon>
        <taxon>Planctomycetota</taxon>
        <taxon>Planctomycetia</taxon>
        <taxon>Planctomycetales</taxon>
        <taxon>Planctomycetaceae</taxon>
        <taxon>Schlesneria</taxon>
    </lineage>
</organism>